<proteinExistence type="predicted"/>
<organism evidence="1">
    <name type="scientific">Nothobranchius korthausae</name>
    <dbReference type="NCBI Taxonomy" id="1143690"/>
    <lineage>
        <taxon>Eukaryota</taxon>
        <taxon>Metazoa</taxon>
        <taxon>Chordata</taxon>
        <taxon>Craniata</taxon>
        <taxon>Vertebrata</taxon>
        <taxon>Euteleostomi</taxon>
        <taxon>Actinopterygii</taxon>
        <taxon>Neopterygii</taxon>
        <taxon>Teleostei</taxon>
        <taxon>Neoteleostei</taxon>
        <taxon>Acanthomorphata</taxon>
        <taxon>Ovalentaria</taxon>
        <taxon>Atherinomorphae</taxon>
        <taxon>Cyprinodontiformes</taxon>
        <taxon>Nothobranchiidae</taxon>
        <taxon>Nothobranchius</taxon>
    </lineage>
</organism>
<reference evidence="1" key="2">
    <citation type="submission" date="2016-06" db="EMBL/GenBank/DDBJ databases">
        <title>The genome of a short-lived fish provides insights into sex chromosome evolution and the genetic control of aging.</title>
        <authorList>
            <person name="Reichwald K."/>
            <person name="Felder M."/>
            <person name="Petzold A."/>
            <person name="Koch P."/>
            <person name="Groth M."/>
            <person name="Platzer M."/>
        </authorList>
    </citation>
    <scope>NUCLEOTIDE SEQUENCE</scope>
    <source>
        <tissue evidence="1">Brain</tissue>
    </source>
</reference>
<name>A0A1A8GCB0_9TELE</name>
<reference evidence="1" key="1">
    <citation type="submission" date="2016-05" db="EMBL/GenBank/DDBJ databases">
        <authorList>
            <person name="Lavstsen T."/>
            <person name="Jespersen J.S."/>
        </authorList>
    </citation>
    <scope>NUCLEOTIDE SEQUENCE</scope>
    <source>
        <tissue evidence="1">Brain</tissue>
    </source>
</reference>
<sequence length="87" mass="9816">HTHTCTHTSTSTASIYNRYLLRHTNISAPSLKHHQDFNGHLVSIPRGGLGDMKEGLKDNGPPRERLQTSWSHFKLSTLGHVFHGDIY</sequence>
<protein>
    <submittedName>
        <fullName evidence="1">Tax1 (Human T-cell leukemia virus type I) binding protein 1a</fullName>
    </submittedName>
</protein>
<evidence type="ECO:0000313" key="1">
    <source>
        <dbReference type="EMBL" id="SBQ68708.1"/>
    </source>
</evidence>
<accession>A0A1A8GCB0</accession>
<feature type="non-terminal residue" evidence="1">
    <location>
        <position position="1"/>
    </location>
</feature>
<feature type="non-terminal residue" evidence="1">
    <location>
        <position position="87"/>
    </location>
</feature>
<dbReference type="AlphaFoldDB" id="A0A1A8GCB0"/>
<gene>
    <name evidence="1" type="primary">TAX1BP1A</name>
</gene>
<dbReference type="EMBL" id="HAEC01000631">
    <property type="protein sequence ID" value="SBQ68708.1"/>
    <property type="molecule type" value="Transcribed_RNA"/>
</dbReference>